<comment type="caution">
    <text evidence="1">The sequence shown here is derived from an EMBL/GenBank/DDBJ whole genome shotgun (WGS) entry which is preliminary data.</text>
</comment>
<dbReference type="EMBL" id="CM044705">
    <property type="protein sequence ID" value="KAI5665304.1"/>
    <property type="molecule type" value="Genomic_DNA"/>
</dbReference>
<dbReference type="Proteomes" id="UP001060085">
    <property type="component" value="Linkage Group LG05"/>
</dbReference>
<evidence type="ECO:0000313" key="2">
    <source>
        <dbReference type="Proteomes" id="UP001060085"/>
    </source>
</evidence>
<name>A0ACC0AWP1_CATRO</name>
<proteinExistence type="predicted"/>
<protein>
    <submittedName>
        <fullName evidence="1">Uncharacterized protein</fullName>
    </submittedName>
</protein>
<sequence length="374" mass="41939">MQKLVPFFKCFSTSSASRNKTECRSGTIVEKFPVFSYNELKAATQQFRPSNNIGKGHIGSVYKGWLRDGSVVAVKVLSVEFESMRGEREFISEIAALCDIRHENLVGLRGCCVDGAKRLLVYDYMPNNSLAKTFLGEEKNRIKFRWKLRKEISIGVAKGLAYLHEEIKPHIVHRDIKPRNILLDENFKPKVGDFGLSKLFRDSNISHLSTGVAGTLGYIAPEYALSGHLTRKSDVYSFGVLLMEIVTGCRAIGFDLQFGEQFLVHKVWEMYKANNLLEMVDKVLEGDFPEEEALVFLKIGLLCVQETTRLRPNMSSVVKMLMNNEIDINGEEEISRPGVIANLKDVKLGHNNNNNVSSSAISPSNASSMSPQPR</sequence>
<evidence type="ECO:0000313" key="1">
    <source>
        <dbReference type="EMBL" id="KAI5665304.1"/>
    </source>
</evidence>
<organism evidence="1 2">
    <name type="scientific">Catharanthus roseus</name>
    <name type="common">Madagascar periwinkle</name>
    <name type="synonym">Vinca rosea</name>
    <dbReference type="NCBI Taxonomy" id="4058"/>
    <lineage>
        <taxon>Eukaryota</taxon>
        <taxon>Viridiplantae</taxon>
        <taxon>Streptophyta</taxon>
        <taxon>Embryophyta</taxon>
        <taxon>Tracheophyta</taxon>
        <taxon>Spermatophyta</taxon>
        <taxon>Magnoliopsida</taxon>
        <taxon>eudicotyledons</taxon>
        <taxon>Gunneridae</taxon>
        <taxon>Pentapetalae</taxon>
        <taxon>asterids</taxon>
        <taxon>lamiids</taxon>
        <taxon>Gentianales</taxon>
        <taxon>Apocynaceae</taxon>
        <taxon>Rauvolfioideae</taxon>
        <taxon>Vinceae</taxon>
        <taxon>Catharanthinae</taxon>
        <taxon>Catharanthus</taxon>
    </lineage>
</organism>
<gene>
    <name evidence="1" type="ORF">M9H77_24627</name>
</gene>
<accession>A0ACC0AWP1</accession>
<keyword evidence="2" id="KW-1185">Reference proteome</keyword>
<reference evidence="2" key="1">
    <citation type="journal article" date="2023" name="Nat. Plants">
        <title>Single-cell RNA sequencing provides a high-resolution roadmap for understanding the multicellular compartmentation of specialized metabolism.</title>
        <authorList>
            <person name="Sun S."/>
            <person name="Shen X."/>
            <person name="Li Y."/>
            <person name="Li Y."/>
            <person name="Wang S."/>
            <person name="Li R."/>
            <person name="Zhang H."/>
            <person name="Shen G."/>
            <person name="Guo B."/>
            <person name="Wei J."/>
            <person name="Xu J."/>
            <person name="St-Pierre B."/>
            <person name="Chen S."/>
            <person name="Sun C."/>
        </authorList>
    </citation>
    <scope>NUCLEOTIDE SEQUENCE [LARGE SCALE GENOMIC DNA]</scope>
</reference>